<keyword evidence="2" id="KW-1185">Reference proteome</keyword>
<organism evidence="1 2">
    <name type="scientific">Aegilops tauschii subsp. strangulata</name>
    <name type="common">Goatgrass</name>
    <dbReference type="NCBI Taxonomy" id="200361"/>
    <lineage>
        <taxon>Eukaryota</taxon>
        <taxon>Viridiplantae</taxon>
        <taxon>Streptophyta</taxon>
        <taxon>Embryophyta</taxon>
        <taxon>Tracheophyta</taxon>
        <taxon>Spermatophyta</taxon>
        <taxon>Magnoliopsida</taxon>
        <taxon>Liliopsida</taxon>
        <taxon>Poales</taxon>
        <taxon>Poaceae</taxon>
        <taxon>BOP clade</taxon>
        <taxon>Pooideae</taxon>
        <taxon>Triticodae</taxon>
        <taxon>Triticeae</taxon>
        <taxon>Triticinae</taxon>
        <taxon>Aegilops</taxon>
    </lineage>
</organism>
<reference evidence="2" key="1">
    <citation type="journal article" date="2014" name="Science">
        <title>Ancient hybridizations among the ancestral genomes of bread wheat.</title>
        <authorList>
            <consortium name="International Wheat Genome Sequencing Consortium,"/>
            <person name="Marcussen T."/>
            <person name="Sandve S.R."/>
            <person name="Heier L."/>
            <person name="Spannagl M."/>
            <person name="Pfeifer M."/>
            <person name="Jakobsen K.S."/>
            <person name="Wulff B.B."/>
            <person name="Steuernagel B."/>
            <person name="Mayer K.F."/>
            <person name="Olsen O.A."/>
        </authorList>
    </citation>
    <scope>NUCLEOTIDE SEQUENCE [LARGE SCALE GENOMIC DNA]</scope>
    <source>
        <strain evidence="2">cv. AL8/78</strain>
    </source>
</reference>
<reference evidence="2" key="2">
    <citation type="journal article" date="2017" name="Nat. Plants">
        <title>The Aegilops tauschii genome reveals multiple impacts of transposons.</title>
        <authorList>
            <person name="Zhao G."/>
            <person name="Zou C."/>
            <person name="Li K."/>
            <person name="Wang K."/>
            <person name="Li T."/>
            <person name="Gao L."/>
            <person name="Zhang X."/>
            <person name="Wang H."/>
            <person name="Yang Z."/>
            <person name="Liu X."/>
            <person name="Jiang W."/>
            <person name="Mao L."/>
            <person name="Kong X."/>
            <person name="Jiao Y."/>
            <person name="Jia J."/>
        </authorList>
    </citation>
    <scope>NUCLEOTIDE SEQUENCE [LARGE SCALE GENOMIC DNA]</scope>
    <source>
        <strain evidence="2">cv. AL8/78</strain>
    </source>
</reference>
<reference evidence="1" key="4">
    <citation type="submission" date="2019-03" db="UniProtKB">
        <authorList>
            <consortium name="EnsemblPlants"/>
        </authorList>
    </citation>
    <scope>IDENTIFICATION</scope>
</reference>
<protein>
    <submittedName>
        <fullName evidence="1">Uncharacterized protein</fullName>
    </submittedName>
</protein>
<proteinExistence type="predicted"/>
<dbReference type="EnsemblPlants" id="AET1Gv20199400.24">
    <property type="protein sequence ID" value="AET1Gv20199400.24"/>
    <property type="gene ID" value="AET1Gv20199400"/>
</dbReference>
<dbReference type="Gramene" id="AET1Gv20199400.24">
    <property type="protein sequence ID" value="AET1Gv20199400.24"/>
    <property type="gene ID" value="AET1Gv20199400"/>
</dbReference>
<evidence type="ECO:0000313" key="1">
    <source>
        <dbReference type="EnsemblPlants" id="AET1Gv20199400.24"/>
    </source>
</evidence>
<reference evidence="1" key="3">
    <citation type="journal article" date="2017" name="Nature">
        <title>Genome sequence of the progenitor of the wheat D genome Aegilops tauschii.</title>
        <authorList>
            <person name="Luo M.C."/>
            <person name="Gu Y.Q."/>
            <person name="Puiu D."/>
            <person name="Wang H."/>
            <person name="Twardziok S.O."/>
            <person name="Deal K.R."/>
            <person name="Huo N."/>
            <person name="Zhu T."/>
            <person name="Wang L."/>
            <person name="Wang Y."/>
            <person name="McGuire P.E."/>
            <person name="Liu S."/>
            <person name="Long H."/>
            <person name="Ramasamy R.K."/>
            <person name="Rodriguez J.C."/>
            <person name="Van S.L."/>
            <person name="Yuan L."/>
            <person name="Wang Z."/>
            <person name="Xia Z."/>
            <person name="Xiao L."/>
            <person name="Anderson O.D."/>
            <person name="Ouyang S."/>
            <person name="Liang Y."/>
            <person name="Zimin A.V."/>
            <person name="Pertea G."/>
            <person name="Qi P."/>
            <person name="Bennetzen J.L."/>
            <person name="Dai X."/>
            <person name="Dawson M.W."/>
            <person name="Muller H.G."/>
            <person name="Kugler K."/>
            <person name="Rivarola-Duarte L."/>
            <person name="Spannagl M."/>
            <person name="Mayer K.F.X."/>
            <person name="Lu F.H."/>
            <person name="Bevan M.W."/>
            <person name="Leroy P."/>
            <person name="Li P."/>
            <person name="You F.M."/>
            <person name="Sun Q."/>
            <person name="Liu Z."/>
            <person name="Lyons E."/>
            <person name="Wicker T."/>
            <person name="Salzberg S.L."/>
            <person name="Devos K.M."/>
            <person name="Dvorak J."/>
        </authorList>
    </citation>
    <scope>NUCLEOTIDE SEQUENCE [LARGE SCALE GENOMIC DNA]</scope>
    <source>
        <strain evidence="1">cv. AL8/78</strain>
    </source>
</reference>
<dbReference type="AlphaFoldDB" id="A0A452XXH7"/>
<evidence type="ECO:0000313" key="2">
    <source>
        <dbReference type="Proteomes" id="UP000015105"/>
    </source>
</evidence>
<name>A0A452XXH7_AEGTS</name>
<sequence length="50" mass="5631">MAIGLWNHKFQFSSPYVCSSAASVDLLQIYAEIDLGLPFLYGEVYLYPSL</sequence>
<accession>A0A452XXH7</accession>
<dbReference type="Proteomes" id="UP000015105">
    <property type="component" value="Chromosome 1D"/>
</dbReference>
<reference evidence="1" key="5">
    <citation type="journal article" date="2021" name="G3 (Bethesda)">
        <title>Aegilops tauschii genome assembly Aet v5.0 features greater sequence contiguity and improved annotation.</title>
        <authorList>
            <person name="Wang L."/>
            <person name="Zhu T."/>
            <person name="Rodriguez J.C."/>
            <person name="Deal K.R."/>
            <person name="Dubcovsky J."/>
            <person name="McGuire P.E."/>
            <person name="Lux T."/>
            <person name="Spannagl M."/>
            <person name="Mayer K.F.X."/>
            <person name="Baldrich P."/>
            <person name="Meyers B.C."/>
            <person name="Huo N."/>
            <person name="Gu Y.Q."/>
            <person name="Zhou H."/>
            <person name="Devos K.M."/>
            <person name="Bennetzen J.L."/>
            <person name="Unver T."/>
            <person name="Budak H."/>
            <person name="Gulick P.J."/>
            <person name="Galiba G."/>
            <person name="Kalapos B."/>
            <person name="Nelson D.R."/>
            <person name="Li P."/>
            <person name="You F.M."/>
            <person name="Luo M.C."/>
            <person name="Dvorak J."/>
        </authorList>
    </citation>
    <scope>NUCLEOTIDE SEQUENCE [LARGE SCALE GENOMIC DNA]</scope>
    <source>
        <strain evidence="1">cv. AL8/78</strain>
    </source>
</reference>